<dbReference type="SMART" id="SM00267">
    <property type="entry name" value="GGDEF"/>
    <property type="match status" value="1"/>
</dbReference>
<protein>
    <submittedName>
        <fullName evidence="4">Bifunctional diguanylate cyclase/phosphodiesterase</fullName>
    </submittedName>
</protein>
<proteinExistence type="predicted"/>
<dbReference type="PANTHER" id="PTHR33121">
    <property type="entry name" value="CYCLIC DI-GMP PHOSPHODIESTERASE PDEF"/>
    <property type="match status" value="1"/>
</dbReference>
<dbReference type="CDD" id="cd01948">
    <property type="entry name" value="EAL"/>
    <property type="match status" value="1"/>
</dbReference>
<keyword evidence="1" id="KW-0472">Membrane</keyword>
<dbReference type="SMART" id="SM00052">
    <property type="entry name" value="EAL"/>
    <property type="match status" value="1"/>
</dbReference>
<dbReference type="AlphaFoldDB" id="A0A3R9WQU1"/>
<reference evidence="4 5" key="1">
    <citation type="submission" date="2018-12" db="EMBL/GenBank/DDBJ databases">
        <title>Sphingomonas sp. HMF7854 Genome sequencing and assembly.</title>
        <authorList>
            <person name="Cha I."/>
            <person name="Kang H."/>
            <person name="Kim H."/>
            <person name="Kang J."/>
            <person name="Joh K."/>
        </authorList>
    </citation>
    <scope>NUCLEOTIDE SEQUENCE [LARGE SCALE GENOMIC DNA]</scope>
    <source>
        <strain evidence="4 5">HMF7854</strain>
    </source>
</reference>
<evidence type="ECO:0000313" key="5">
    <source>
        <dbReference type="Proteomes" id="UP000274661"/>
    </source>
</evidence>
<dbReference type="InterPro" id="IPR043128">
    <property type="entry name" value="Rev_trsase/Diguanyl_cyclase"/>
</dbReference>
<feature type="domain" description="GGDEF" evidence="3">
    <location>
        <begin position="116"/>
        <end position="249"/>
    </location>
</feature>
<dbReference type="EMBL" id="RWJF01000001">
    <property type="protein sequence ID" value="RST31227.1"/>
    <property type="molecule type" value="Genomic_DNA"/>
</dbReference>
<evidence type="ECO:0000259" key="2">
    <source>
        <dbReference type="PROSITE" id="PS50883"/>
    </source>
</evidence>
<dbReference type="Pfam" id="PF00990">
    <property type="entry name" value="GGDEF"/>
    <property type="match status" value="1"/>
</dbReference>
<dbReference type="InterPro" id="IPR035919">
    <property type="entry name" value="EAL_sf"/>
</dbReference>
<dbReference type="CDD" id="cd01949">
    <property type="entry name" value="GGDEF"/>
    <property type="match status" value="1"/>
</dbReference>
<evidence type="ECO:0000259" key="3">
    <source>
        <dbReference type="PROSITE" id="PS50887"/>
    </source>
</evidence>
<dbReference type="RefSeq" id="WP_126719055.1">
    <property type="nucleotide sequence ID" value="NZ_RWJF01000001.1"/>
</dbReference>
<dbReference type="OrthoDB" id="9814202at2"/>
<dbReference type="PROSITE" id="PS50887">
    <property type="entry name" value="GGDEF"/>
    <property type="match status" value="1"/>
</dbReference>
<dbReference type="Pfam" id="PF00563">
    <property type="entry name" value="EAL"/>
    <property type="match status" value="1"/>
</dbReference>
<keyword evidence="1" id="KW-0812">Transmembrane</keyword>
<keyword evidence="5" id="KW-1185">Reference proteome</keyword>
<dbReference type="InterPro" id="IPR000160">
    <property type="entry name" value="GGDEF_dom"/>
</dbReference>
<dbReference type="NCBIfam" id="TIGR00254">
    <property type="entry name" value="GGDEF"/>
    <property type="match status" value="1"/>
</dbReference>
<comment type="caution">
    <text evidence="4">The sequence shown here is derived from an EMBL/GenBank/DDBJ whole genome shotgun (WGS) entry which is preliminary data.</text>
</comment>
<dbReference type="InterPro" id="IPR001633">
    <property type="entry name" value="EAL_dom"/>
</dbReference>
<dbReference type="Gene3D" id="3.20.20.450">
    <property type="entry name" value="EAL domain"/>
    <property type="match status" value="1"/>
</dbReference>
<keyword evidence="1" id="KW-1133">Transmembrane helix</keyword>
<accession>A0A3R9WQU1</accession>
<organism evidence="4 5">
    <name type="scientific">Sphingomonas ginkgonis</name>
    <dbReference type="NCBI Taxonomy" id="2315330"/>
    <lineage>
        <taxon>Bacteria</taxon>
        <taxon>Pseudomonadati</taxon>
        <taxon>Pseudomonadota</taxon>
        <taxon>Alphaproteobacteria</taxon>
        <taxon>Sphingomonadales</taxon>
        <taxon>Sphingomonadaceae</taxon>
        <taxon>Sphingomonas</taxon>
    </lineage>
</organism>
<gene>
    <name evidence="4" type="ORF">HMF7854_10555</name>
</gene>
<dbReference type="Gene3D" id="3.30.70.270">
    <property type="match status" value="1"/>
</dbReference>
<evidence type="ECO:0000313" key="4">
    <source>
        <dbReference type="EMBL" id="RST31227.1"/>
    </source>
</evidence>
<dbReference type="GO" id="GO:0071111">
    <property type="term" value="F:cyclic-guanylate-specific phosphodiesterase activity"/>
    <property type="evidence" value="ECO:0007669"/>
    <property type="project" value="InterPro"/>
</dbReference>
<dbReference type="InterPro" id="IPR050706">
    <property type="entry name" value="Cyclic-di-GMP_PDE-like"/>
</dbReference>
<sequence length="526" mass="56705">MAAANRDLLVLSITISAVLVLIWNGSSFFHLILSNVGQQFGLGVKLTMIALTLNVALILFGWRRYVDLQHEAELRAAGERRAAILAVTDLVTGLANRKGFADRSEALFHAAAAANRSVVILSLQLHRFKAISDRHGYEIGEGLLRSIGAALREPLPSDAVAARISGDEFAVALTLPARGKSIADALAEAVLRSVTRPFELDERLVQVGAYIGLAVQAPPLASVSDLLRRADIALDRARAGRSARPIWFDAGMEQALIAHSEIEQGIRFGIDQGQFVPFFEPQVDLATGAIKGFEVLARWEHPTRGRIGPDSFIPVAEEIGLIGALSEQVIGQALREAATWDPAISIAVNISPTQLADFWLAHKIVRLLTETGFPPERLVIEITESSLFADLELARSIVTSLKNQGIRLALDDFGTGFSSLAHLRSLPFDVIKIDRSFVRQLQRDREAAAIVRAVANLANAIDVPITVEGIEDAATHASVLGFGCQFGQGWYFGKPMDAEAAANLLQSRHAARVESNVIPIAGQAGA</sequence>
<dbReference type="PANTHER" id="PTHR33121:SF70">
    <property type="entry name" value="SIGNALING PROTEIN YKOW"/>
    <property type="match status" value="1"/>
</dbReference>
<feature type="transmembrane region" description="Helical" evidence="1">
    <location>
        <begin position="39"/>
        <end position="60"/>
    </location>
</feature>
<dbReference type="SUPFAM" id="SSF55073">
    <property type="entry name" value="Nucleotide cyclase"/>
    <property type="match status" value="1"/>
</dbReference>
<evidence type="ECO:0000256" key="1">
    <source>
        <dbReference type="SAM" id="Phobius"/>
    </source>
</evidence>
<feature type="transmembrane region" description="Helical" evidence="1">
    <location>
        <begin position="9"/>
        <end position="33"/>
    </location>
</feature>
<name>A0A3R9WQU1_9SPHN</name>
<dbReference type="SUPFAM" id="SSF141868">
    <property type="entry name" value="EAL domain-like"/>
    <property type="match status" value="1"/>
</dbReference>
<dbReference type="PROSITE" id="PS50883">
    <property type="entry name" value="EAL"/>
    <property type="match status" value="1"/>
</dbReference>
<feature type="domain" description="EAL" evidence="2">
    <location>
        <begin position="259"/>
        <end position="509"/>
    </location>
</feature>
<dbReference type="Proteomes" id="UP000274661">
    <property type="component" value="Unassembled WGS sequence"/>
</dbReference>
<dbReference type="InterPro" id="IPR029787">
    <property type="entry name" value="Nucleotide_cyclase"/>
</dbReference>